<dbReference type="Proteomes" id="UP000254925">
    <property type="component" value="Unassembled WGS sequence"/>
</dbReference>
<evidence type="ECO:0000256" key="1">
    <source>
        <dbReference type="ARBA" id="ARBA00003236"/>
    </source>
</evidence>
<evidence type="ECO:0000256" key="4">
    <source>
        <dbReference type="ARBA" id="ARBA00020071"/>
    </source>
</evidence>
<evidence type="ECO:0000256" key="5">
    <source>
        <dbReference type="ARBA" id="ARBA00022729"/>
    </source>
</evidence>
<dbReference type="InterPro" id="IPR002509">
    <property type="entry name" value="NODB_dom"/>
</dbReference>
<accession>A0A370HQX4</accession>
<comment type="caution">
    <text evidence="9">The sequence shown here is derived from an EMBL/GenBank/DDBJ whole genome shotgun (WGS) entry which is preliminary data.</text>
</comment>
<dbReference type="GO" id="GO:0005576">
    <property type="term" value="C:extracellular region"/>
    <property type="evidence" value="ECO:0007669"/>
    <property type="project" value="UniProtKB-SubCell"/>
</dbReference>
<dbReference type="GO" id="GO:0016810">
    <property type="term" value="F:hydrolase activity, acting on carbon-nitrogen (but not peptide) bonds"/>
    <property type="evidence" value="ECO:0007669"/>
    <property type="project" value="InterPro"/>
</dbReference>
<comment type="function">
    <text evidence="1">Is involved in generating a small heat-stable compound (Nod), an acylated oligomer of N-acetylglucosamine, that stimulates mitosis in various plant protoplasts.</text>
</comment>
<dbReference type="RefSeq" id="WP_114770203.1">
    <property type="nucleotide sequence ID" value="NZ_QQBB01000004.1"/>
</dbReference>
<evidence type="ECO:0000256" key="2">
    <source>
        <dbReference type="ARBA" id="ARBA00004613"/>
    </source>
</evidence>
<dbReference type="EMBL" id="QQBB01000004">
    <property type="protein sequence ID" value="RDI59314.1"/>
    <property type="molecule type" value="Genomic_DNA"/>
</dbReference>
<dbReference type="AlphaFoldDB" id="A0A370HQX4"/>
<keyword evidence="10" id="KW-1185">Reference proteome</keyword>
<dbReference type="SUPFAM" id="SSF88713">
    <property type="entry name" value="Glycoside hydrolase/deacetylase"/>
    <property type="match status" value="1"/>
</dbReference>
<protein>
    <recommendedName>
        <fullName evidence="4">Chitooligosaccharide deacetylase</fullName>
    </recommendedName>
    <alternativeName>
        <fullName evidence="6">Nodulation protein B</fullName>
    </alternativeName>
</protein>
<proteinExistence type="inferred from homology"/>
<dbReference type="OrthoDB" id="9782872at2"/>
<evidence type="ECO:0000313" key="9">
    <source>
        <dbReference type="EMBL" id="RDI59314.1"/>
    </source>
</evidence>
<dbReference type="PROSITE" id="PS51677">
    <property type="entry name" value="NODB"/>
    <property type="match status" value="1"/>
</dbReference>
<reference evidence="9 10" key="1">
    <citation type="submission" date="2018-07" db="EMBL/GenBank/DDBJ databases">
        <title>Genomic Encyclopedia of Type Strains, Phase IV (KMG-IV): sequencing the most valuable type-strain genomes for metagenomic binning, comparative biology and taxonomic classification.</title>
        <authorList>
            <person name="Goeker M."/>
        </authorList>
    </citation>
    <scope>NUCLEOTIDE SEQUENCE [LARGE SCALE GENOMIC DNA]</scope>
    <source>
        <strain evidence="9 10">DSM 14364</strain>
    </source>
</reference>
<dbReference type="InterPro" id="IPR051398">
    <property type="entry name" value="Polysacch_Deacetylase"/>
</dbReference>
<organism evidence="9 10">
    <name type="scientific">Microvirga subterranea</name>
    <dbReference type="NCBI Taxonomy" id="186651"/>
    <lineage>
        <taxon>Bacteria</taxon>
        <taxon>Pseudomonadati</taxon>
        <taxon>Pseudomonadota</taxon>
        <taxon>Alphaproteobacteria</taxon>
        <taxon>Hyphomicrobiales</taxon>
        <taxon>Methylobacteriaceae</taxon>
        <taxon>Microvirga</taxon>
    </lineage>
</organism>
<dbReference type="PANTHER" id="PTHR34216">
    <property type="match status" value="1"/>
</dbReference>
<dbReference type="PANTHER" id="PTHR34216:SF3">
    <property type="entry name" value="POLY-BETA-1,6-N-ACETYL-D-GLUCOSAMINE N-DEACETYLASE"/>
    <property type="match status" value="1"/>
</dbReference>
<dbReference type="GO" id="GO:0005975">
    <property type="term" value="P:carbohydrate metabolic process"/>
    <property type="evidence" value="ECO:0007669"/>
    <property type="project" value="InterPro"/>
</dbReference>
<feature type="domain" description="NodB homology" evidence="8">
    <location>
        <begin position="137"/>
        <end position="389"/>
    </location>
</feature>
<dbReference type="Pfam" id="PF01522">
    <property type="entry name" value="Polysacc_deac_1"/>
    <property type="match status" value="1"/>
</dbReference>
<keyword evidence="5" id="KW-0732">Signal</keyword>
<evidence type="ECO:0000259" key="8">
    <source>
        <dbReference type="PROSITE" id="PS51677"/>
    </source>
</evidence>
<gene>
    <name evidence="9" type="ORF">DES45_104225</name>
</gene>
<evidence type="ECO:0000313" key="10">
    <source>
        <dbReference type="Proteomes" id="UP000254925"/>
    </source>
</evidence>
<evidence type="ECO:0000256" key="7">
    <source>
        <dbReference type="SAM" id="MobiDB-lite"/>
    </source>
</evidence>
<dbReference type="Gene3D" id="3.20.20.370">
    <property type="entry name" value="Glycoside hydrolase/deacetylase"/>
    <property type="match status" value="1"/>
</dbReference>
<evidence type="ECO:0000256" key="3">
    <source>
        <dbReference type="ARBA" id="ARBA00010973"/>
    </source>
</evidence>
<feature type="region of interest" description="Disordered" evidence="7">
    <location>
        <begin position="1"/>
        <end position="26"/>
    </location>
</feature>
<evidence type="ECO:0000256" key="6">
    <source>
        <dbReference type="ARBA" id="ARBA00032976"/>
    </source>
</evidence>
<sequence>MKPAAETSAAGDHASGSIQQESSRRGRQEGFFLTSTRNGGAPDNHIVSDSIPSLSHSAFLSAMRPVVRLVARGCLTVVCYHRVIRRGDKRFQGYKPTINASQEAFSEQIEYLRANYDPISLSDLAAWIDGRRGLPPQPALVTFDDGYRDNAEVAWPIMRERGVPAVIFLATDYIGTGRPFIWDLAAYLFATTTLTSANVPLVGLRSLATDAHRDAATATWVDAMKRLPGAKRSEAVASLAKALDIDVPGQEIFEHLYMDWDDVRRLAREGVEFGGHTCSHPILTGISEPQGSWEIEESIRRVTEATGFKTLGFAYPNGSSRDYSDTHEKAVLKSGVPLAFSLEPGPMRLHDVSKRRTGIRRIYVGAHESMPRFVAKLSGVARLAHALRG</sequence>
<name>A0A370HQX4_9HYPH</name>
<comment type="similarity">
    <text evidence="3">Belongs to the polysaccharide deacetylase family.</text>
</comment>
<dbReference type="CDD" id="cd10918">
    <property type="entry name" value="CE4_NodB_like_5s_6s"/>
    <property type="match status" value="1"/>
</dbReference>
<comment type="subcellular location">
    <subcellularLocation>
        <location evidence="2">Secreted</location>
    </subcellularLocation>
</comment>
<dbReference type="InterPro" id="IPR011330">
    <property type="entry name" value="Glyco_hydro/deAcase_b/a-brl"/>
</dbReference>